<name>A0ABV8DRE3_9NOCA</name>
<evidence type="ECO:0000313" key="5">
    <source>
        <dbReference type="Proteomes" id="UP001595696"/>
    </source>
</evidence>
<dbReference type="Proteomes" id="UP001595696">
    <property type="component" value="Unassembled WGS sequence"/>
</dbReference>
<feature type="domain" description="Mammalian cell entry C-terminal" evidence="3">
    <location>
        <begin position="120"/>
        <end position="297"/>
    </location>
</feature>
<dbReference type="EMBL" id="JBHSAX010000009">
    <property type="protein sequence ID" value="MFC3962224.1"/>
    <property type="molecule type" value="Genomic_DNA"/>
</dbReference>
<evidence type="ECO:0000256" key="1">
    <source>
        <dbReference type="SAM" id="Phobius"/>
    </source>
</evidence>
<organism evidence="4 5">
    <name type="scientific">Nocardia jiangsuensis</name>
    <dbReference type="NCBI Taxonomy" id="1691563"/>
    <lineage>
        <taxon>Bacteria</taxon>
        <taxon>Bacillati</taxon>
        <taxon>Actinomycetota</taxon>
        <taxon>Actinomycetes</taxon>
        <taxon>Mycobacteriales</taxon>
        <taxon>Nocardiaceae</taxon>
        <taxon>Nocardia</taxon>
    </lineage>
</organism>
<dbReference type="PANTHER" id="PTHR33371">
    <property type="entry name" value="INTERMEMBRANE PHOSPHOLIPID TRANSPORT SYSTEM BINDING PROTEIN MLAD-RELATED"/>
    <property type="match status" value="1"/>
</dbReference>
<dbReference type="Pfam" id="PF02470">
    <property type="entry name" value="MlaD"/>
    <property type="match status" value="1"/>
</dbReference>
<feature type="transmembrane region" description="Helical" evidence="1">
    <location>
        <begin position="12"/>
        <end position="30"/>
    </location>
</feature>
<feature type="domain" description="Mce/MlaD" evidence="2">
    <location>
        <begin position="39"/>
        <end position="111"/>
    </location>
</feature>
<accession>A0ABV8DRE3</accession>
<dbReference type="InterPro" id="IPR052336">
    <property type="entry name" value="MlaD_Phospholipid_Transporter"/>
</dbReference>
<keyword evidence="1" id="KW-1133">Transmembrane helix</keyword>
<dbReference type="InterPro" id="IPR003399">
    <property type="entry name" value="Mce/MlaD"/>
</dbReference>
<sequence length="340" mass="36265">MKRRNGPLLKFGAFAVVMLVLSGLLLVVFGDYRSGSRAEYAAIFADSSGLRPGDTVRVAGVEVGSVREVTLRADHSVRVDFDAERTVALTEGTALAVRYLNLVGDRYLELTDAPGAPGVLGEGAEIPQQRTSPALDLDLLLGGLKPVIQGLDSRQVNALTWSLLEIVQGREGTVESLMARTASFTGTLAADGQVIQQLIDHLNTVMQTLARDGDRFSATIDRLDRLVAELAAERDPIGDAITALDTGTATIAGLLTQANPPLAGTVDQLNRLAPLIDDDKQTLSDALGRAPGNFRKLVRAGTYGNFIQYYICSIIVRVNDPAGNVVVLPAIEQTTGRCSR</sequence>
<protein>
    <submittedName>
        <fullName evidence="4">MCE family protein</fullName>
    </submittedName>
</protein>
<comment type="caution">
    <text evidence="4">The sequence shown here is derived from an EMBL/GenBank/DDBJ whole genome shotgun (WGS) entry which is preliminary data.</text>
</comment>
<proteinExistence type="predicted"/>
<dbReference type="InterPro" id="IPR005693">
    <property type="entry name" value="Mce"/>
</dbReference>
<keyword evidence="1" id="KW-0472">Membrane</keyword>
<reference evidence="5" key="1">
    <citation type="journal article" date="2019" name="Int. J. Syst. Evol. Microbiol.">
        <title>The Global Catalogue of Microorganisms (GCM) 10K type strain sequencing project: providing services to taxonomists for standard genome sequencing and annotation.</title>
        <authorList>
            <consortium name="The Broad Institute Genomics Platform"/>
            <consortium name="The Broad Institute Genome Sequencing Center for Infectious Disease"/>
            <person name="Wu L."/>
            <person name="Ma J."/>
        </authorList>
    </citation>
    <scope>NUCLEOTIDE SEQUENCE [LARGE SCALE GENOMIC DNA]</scope>
    <source>
        <strain evidence="5">CGMCC 4.7330</strain>
    </source>
</reference>
<evidence type="ECO:0000313" key="4">
    <source>
        <dbReference type="EMBL" id="MFC3962224.1"/>
    </source>
</evidence>
<keyword evidence="5" id="KW-1185">Reference proteome</keyword>
<evidence type="ECO:0000259" key="2">
    <source>
        <dbReference type="Pfam" id="PF02470"/>
    </source>
</evidence>
<gene>
    <name evidence="4" type="ORF">ACFO0B_09535</name>
</gene>
<dbReference type="InterPro" id="IPR024516">
    <property type="entry name" value="Mce_C"/>
</dbReference>
<evidence type="ECO:0000259" key="3">
    <source>
        <dbReference type="Pfam" id="PF11887"/>
    </source>
</evidence>
<dbReference type="Pfam" id="PF11887">
    <property type="entry name" value="Mce4_CUP1"/>
    <property type="match status" value="1"/>
</dbReference>
<dbReference type="PANTHER" id="PTHR33371:SF17">
    <property type="entry name" value="MCE-FAMILY PROTEIN MCE1B"/>
    <property type="match status" value="1"/>
</dbReference>
<dbReference type="NCBIfam" id="TIGR00996">
    <property type="entry name" value="Mtu_fam_mce"/>
    <property type="match status" value="1"/>
</dbReference>
<dbReference type="RefSeq" id="WP_378611990.1">
    <property type="nucleotide sequence ID" value="NZ_JBHSAX010000009.1"/>
</dbReference>
<keyword evidence="1" id="KW-0812">Transmembrane</keyword>